<dbReference type="EMBL" id="JXAL01000001">
    <property type="protein sequence ID" value="KIL37592.1"/>
    <property type="molecule type" value="Genomic_DNA"/>
</dbReference>
<keyword evidence="2" id="KW-0479">Metal-binding</keyword>
<dbReference type="InterPro" id="IPR020878">
    <property type="entry name" value="RuBisCo_large_chain_AS"/>
</dbReference>
<feature type="domain" description="Ribulose bisphosphate carboxylase large subunit C-terminal" evidence="5">
    <location>
        <begin position="139"/>
        <end position="417"/>
    </location>
</feature>
<evidence type="ECO:0000259" key="5">
    <source>
        <dbReference type="Pfam" id="PF00016"/>
    </source>
</evidence>
<sequence length="420" mass="45661">MTDQRVYATYLIETPYPLEKAAEVMAGEQSTGTFIAVPGETPELKARHAAQVVSIEELDAVDSPSLPGVYLAPGMVKPVYRRARVKLSFPLHNFGPSLPNLLSTVAGNLYELREFSGLRLVDLELPEAFAARYKGPKFGIEGTRKLAGVYNRPLIGTIVKPSIGLPPADYGPLVRDLADAGLDFIKDDELCANPPAAPFEQRVRVVMEEIERAADRSGKKLMYAFNITGEIDEMKRNHDTVLNAGGTCVMVSVNSIGLPGVAYLREYTELPIHGHRNQWGAMTRSPLLGMSFTAYQKLYRMAGVDHLHTNGLDSKFTESNESVTQSIKDCLTPMLGGYTVMPVISSAQWAGSAIPTYKAVRSLDVIHLAGGGILAHPGGSAQGVRSMQQGWEAAVQGIDLNSYAESRPELQEAIRVFGNK</sequence>
<dbReference type="InterPro" id="IPR017443">
    <property type="entry name" value="RuBisCO_lsu_fd_N"/>
</dbReference>
<evidence type="ECO:0000313" key="8">
    <source>
        <dbReference type="Proteomes" id="UP000054526"/>
    </source>
</evidence>
<dbReference type="Pfam" id="PF00016">
    <property type="entry name" value="RuBisCO_large"/>
    <property type="match status" value="1"/>
</dbReference>
<name>A0ABR5A9D8_9BACL</name>
<reference evidence="7 8" key="1">
    <citation type="submission" date="2014-12" db="EMBL/GenBank/DDBJ databases">
        <title>Draft genome sequence of Cohnella kolymensis strain B-2846.</title>
        <authorList>
            <person name="Karlyshev A.V."/>
            <person name="Kudryashova E.B."/>
        </authorList>
    </citation>
    <scope>NUCLEOTIDE SEQUENCE [LARGE SCALE GENOMIC DNA]</scope>
    <source>
        <strain evidence="7 8">VKM B-2846</strain>
    </source>
</reference>
<gene>
    <name evidence="7" type="ORF">SD71_03010</name>
</gene>
<evidence type="ECO:0000256" key="2">
    <source>
        <dbReference type="ARBA" id="ARBA00022723"/>
    </source>
</evidence>
<organism evidence="7 8">
    <name type="scientific">Cohnella kolymensis</name>
    <dbReference type="NCBI Taxonomy" id="1590652"/>
    <lineage>
        <taxon>Bacteria</taxon>
        <taxon>Bacillati</taxon>
        <taxon>Bacillota</taxon>
        <taxon>Bacilli</taxon>
        <taxon>Bacillales</taxon>
        <taxon>Paenibacillaceae</taxon>
        <taxon>Cohnella</taxon>
    </lineage>
</organism>
<dbReference type="SUPFAM" id="SSF51649">
    <property type="entry name" value="RuBisCo, C-terminal domain"/>
    <property type="match status" value="1"/>
</dbReference>
<evidence type="ECO:0000259" key="6">
    <source>
        <dbReference type="Pfam" id="PF02788"/>
    </source>
</evidence>
<comment type="cofactor">
    <cofactor evidence="1">
        <name>Mg(2+)</name>
        <dbReference type="ChEBI" id="CHEBI:18420"/>
    </cofactor>
</comment>
<evidence type="ECO:0000256" key="4">
    <source>
        <dbReference type="RuleBase" id="RU003834"/>
    </source>
</evidence>
<dbReference type="Proteomes" id="UP000054526">
    <property type="component" value="Unassembled WGS sequence"/>
</dbReference>
<proteinExistence type="inferred from homology"/>
<keyword evidence="3" id="KW-0460">Magnesium</keyword>
<dbReference type="PANTHER" id="PTHR42704:SF17">
    <property type="entry name" value="RIBULOSE BISPHOSPHATE CARBOXYLASE LARGE CHAIN"/>
    <property type="match status" value="1"/>
</dbReference>
<dbReference type="SUPFAM" id="SSF54966">
    <property type="entry name" value="RuBisCO, large subunit, small (N-terminal) domain"/>
    <property type="match status" value="1"/>
</dbReference>
<dbReference type="InterPro" id="IPR036376">
    <property type="entry name" value="RuBisCO_lsu_C_sf"/>
</dbReference>
<dbReference type="PROSITE" id="PS00157">
    <property type="entry name" value="RUBISCO_LARGE"/>
    <property type="match status" value="1"/>
</dbReference>
<comment type="similarity">
    <text evidence="4">Belongs to the RuBisCO large chain family.</text>
</comment>
<protein>
    <submittedName>
        <fullName evidence="7">Ribulose 1,5-bisphosphate carboxylase</fullName>
    </submittedName>
</protein>
<evidence type="ECO:0000256" key="3">
    <source>
        <dbReference type="ARBA" id="ARBA00022842"/>
    </source>
</evidence>
<accession>A0ABR5A9D8</accession>
<evidence type="ECO:0000256" key="1">
    <source>
        <dbReference type="ARBA" id="ARBA00001946"/>
    </source>
</evidence>
<dbReference type="Pfam" id="PF02788">
    <property type="entry name" value="RuBisCO_large_N"/>
    <property type="match status" value="1"/>
</dbReference>
<evidence type="ECO:0000313" key="7">
    <source>
        <dbReference type="EMBL" id="KIL37592.1"/>
    </source>
</evidence>
<dbReference type="SFLD" id="SFLDS00014">
    <property type="entry name" value="RuBisCO"/>
    <property type="match status" value="1"/>
</dbReference>
<dbReference type="RefSeq" id="WP_041059238.1">
    <property type="nucleotide sequence ID" value="NZ_JXAL01000001.1"/>
</dbReference>
<comment type="caution">
    <text evidence="7">The sequence shown here is derived from an EMBL/GenBank/DDBJ whole genome shotgun (WGS) entry which is preliminary data.</text>
</comment>
<dbReference type="SFLD" id="SFLDG00301">
    <property type="entry name" value="RuBisCO-like_proteins"/>
    <property type="match status" value="1"/>
</dbReference>
<feature type="domain" description="Ribulose bisphosphate carboxylase large subunit ferrodoxin-like N-terminal" evidence="6">
    <location>
        <begin position="10"/>
        <end position="129"/>
    </location>
</feature>
<dbReference type="InterPro" id="IPR000685">
    <property type="entry name" value="RuBisCO_lsu_C"/>
</dbReference>
<keyword evidence="8" id="KW-1185">Reference proteome</keyword>
<dbReference type="InterPro" id="IPR036422">
    <property type="entry name" value="RuBisCO_lsu_N_sf"/>
</dbReference>
<dbReference type="CDD" id="cd08207">
    <property type="entry name" value="RLP_NonPhot"/>
    <property type="match status" value="1"/>
</dbReference>
<dbReference type="Gene3D" id="3.30.70.150">
    <property type="entry name" value="RuBisCO large subunit, N-terminal domain"/>
    <property type="match status" value="1"/>
</dbReference>
<dbReference type="Gene3D" id="3.20.20.110">
    <property type="entry name" value="Ribulose bisphosphate carboxylase, large subunit, C-terminal domain"/>
    <property type="match status" value="1"/>
</dbReference>
<dbReference type="InterPro" id="IPR033966">
    <property type="entry name" value="RuBisCO"/>
</dbReference>
<dbReference type="PANTHER" id="PTHR42704">
    <property type="entry name" value="RIBULOSE BISPHOSPHATE CARBOXYLASE"/>
    <property type="match status" value="1"/>
</dbReference>